<keyword evidence="1" id="KW-0812">Transmembrane</keyword>
<protein>
    <submittedName>
        <fullName evidence="2">Uncharacterized protein</fullName>
    </submittedName>
</protein>
<sequence>MTVLDRIRTTDTATNLRAGVLVLAAVAIAGTAVELATERHWNGVVQLVPWFALAALAASWVLTAWRPRPASLSAARVLAALVLLASLYGIWEHLESNLNAGWLDAVYSAGWESLSAGTRWWYAITKTVGAAPPLAPGILAQAALLVMLSTWRHPAMTDLDRCPQTGDGVRPPG</sequence>
<dbReference type="Proteomes" id="UP000619293">
    <property type="component" value="Unassembled WGS sequence"/>
</dbReference>
<feature type="transmembrane region" description="Helical" evidence="1">
    <location>
        <begin position="43"/>
        <end position="62"/>
    </location>
</feature>
<evidence type="ECO:0000313" key="3">
    <source>
        <dbReference type="Proteomes" id="UP000619293"/>
    </source>
</evidence>
<keyword evidence="3" id="KW-1185">Reference proteome</keyword>
<feature type="transmembrane region" description="Helical" evidence="1">
    <location>
        <begin position="74"/>
        <end position="91"/>
    </location>
</feature>
<gene>
    <name evidence="2" type="ORF">Cch02nite_74420</name>
</gene>
<keyword evidence="1" id="KW-1133">Transmembrane helix</keyword>
<feature type="transmembrane region" description="Helical" evidence="1">
    <location>
        <begin position="16"/>
        <end position="37"/>
    </location>
</feature>
<reference evidence="2 3" key="1">
    <citation type="submission" date="2021-01" db="EMBL/GenBank/DDBJ databases">
        <title>Whole genome shotgun sequence of Catellatospora chokoriensis NBRC 107358.</title>
        <authorList>
            <person name="Komaki H."/>
            <person name="Tamura T."/>
        </authorList>
    </citation>
    <scope>NUCLEOTIDE SEQUENCE [LARGE SCALE GENOMIC DNA]</scope>
    <source>
        <strain evidence="2 3">NBRC 107358</strain>
    </source>
</reference>
<dbReference type="RefSeq" id="WP_191843449.1">
    <property type="nucleotide sequence ID" value="NZ_BAAALB010000042.1"/>
</dbReference>
<proteinExistence type="predicted"/>
<name>A0A8J3K7G4_9ACTN</name>
<feature type="transmembrane region" description="Helical" evidence="1">
    <location>
        <begin position="130"/>
        <end position="151"/>
    </location>
</feature>
<accession>A0A8J3K7G4</accession>
<dbReference type="EMBL" id="BONG01000078">
    <property type="protein sequence ID" value="GIF93998.1"/>
    <property type="molecule type" value="Genomic_DNA"/>
</dbReference>
<organism evidence="2 3">
    <name type="scientific">Catellatospora chokoriensis</name>
    <dbReference type="NCBI Taxonomy" id="310353"/>
    <lineage>
        <taxon>Bacteria</taxon>
        <taxon>Bacillati</taxon>
        <taxon>Actinomycetota</taxon>
        <taxon>Actinomycetes</taxon>
        <taxon>Micromonosporales</taxon>
        <taxon>Micromonosporaceae</taxon>
        <taxon>Catellatospora</taxon>
    </lineage>
</organism>
<evidence type="ECO:0000256" key="1">
    <source>
        <dbReference type="SAM" id="Phobius"/>
    </source>
</evidence>
<keyword evidence="1" id="KW-0472">Membrane</keyword>
<evidence type="ECO:0000313" key="2">
    <source>
        <dbReference type="EMBL" id="GIF93998.1"/>
    </source>
</evidence>
<comment type="caution">
    <text evidence="2">The sequence shown here is derived from an EMBL/GenBank/DDBJ whole genome shotgun (WGS) entry which is preliminary data.</text>
</comment>
<dbReference type="AlphaFoldDB" id="A0A8J3K7G4"/>